<evidence type="ECO:0000256" key="1">
    <source>
        <dbReference type="ARBA" id="ARBA00022490"/>
    </source>
</evidence>
<keyword evidence="9" id="KW-0969">Cilium</keyword>
<dbReference type="GO" id="GO:0045893">
    <property type="term" value="P:positive regulation of DNA-templated transcription"/>
    <property type="evidence" value="ECO:0007669"/>
    <property type="project" value="InterPro"/>
</dbReference>
<keyword evidence="5" id="KW-0805">Transcription regulation</keyword>
<evidence type="ECO:0000313" key="13">
    <source>
        <dbReference type="EMBL" id="OHJ50550.1"/>
    </source>
</evidence>
<dbReference type="Proteomes" id="UP000839834">
    <property type="component" value="Unassembled WGS sequence"/>
</dbReference>
<reference evidence="14 15" key="2">
    <citation type="submission" date="2018-06" db="EMBL/GenBank/DDBJ databases">
        <authorList>
            <consortium name="Pathogen Informatics"/>
            <person name="Doyle S."/>
        </authorList>
    </citation>
    <scope>NUCLEOTIDE SEQUENCE [LARGE SCALE GENOMIC DNA]</scope>
    <source>
        <strain evidence="14 15">NCTC6385</strain>
    </source>
</reference>
<evidence type="ECO:0000256" key="3">
    <source>
        <dbReference type="ARBA" id="ARBA00022795"/>
    </source>
</evidence>
<keyword evidence="2" id="KW-0479">Metal-binding</keyword>
<dbReference type="EMBL" id="AAACVH010000074">
    <property type="protein sequence ID" value="EAA8668309.1"/>
    <property type="molecule type" value="Genomic_DNA"/>
</dbReference>
<keyword evidence="9" id="KW-0966">Cell projection</keyword>
<dbReference type="SUPFAM" id="SSF160930">
    <property type="entry name" value="FlhC-like"/>
    <property type="match status" value="1"/>
</dbReference>
<evidence type="ECO:0000313" key="14">
    <source>
        <dbReference type="EMBL" id="SUF94090.1"/>
    </source>
</evidence>
<proteinExistence type="predicted"/>
<dbReference type="RefSeq" id="WP_023248764.1">
    <property type="nucleotide sequence ID" value="NZ_CP075140.1"/>
</dbReference>
<accession>A0A1S0ZV53</accession>
<dbReference type="EMBL" id="RNKS01000088">
    <property type="protein sequence ID" value="MGD31701.1"/>
    <property type="molecule type" value="Genomic_DNA"/>
</dbReference>
<evidence type="ECO:0000313" key="11">
    <source>
        <dbReference type="EMBL" id="MIK94981.1"/>
    </source>
</evidence>
<reference evidence="13" key="1">
    <citation type="submission" date="2016-09" db="EMBL/GenBank/DDBJ databases">
        <title>Whole genome sequencing of Salmonella enterica.</title>
        <authorList>
            <person name="Bell R."/>
        </authorList>
    </citation>
    <scope>NUCLEOTIDE SEQUENCE [LARGE SCALE GENOMIC DNA]</scope>
    <source>
        <strain evidence="13">CFSAN044929</strain>
    </source>
</reference>
<dbReference type="InterPro" id="IPR007944">
    <property type="entry name" value="FlhC"/>
</dbReference>
<dbReference type="Proteomes" id="UP000254463">
    <property type="component" value="Unassembled WGS sequence"/>
</dbReference>
<dbReference type="GO" id="GO:1902208">
    <property type="term" value="P:regulation of bacterial-type flagellum assembly"/>
    <property type="evidence" value="ECO:0007669"/>
    <property type="project" value="InterPro"/>
</dbReference>
<dbReference type="EMBL" id="UGWV01000002">
    <property type="protein sequence ID" value="SUF94090.1"/>
    <property type="molecule type" value="Genomic_DNA"/>
</dbReference>
<dbReference type="GO" id="GO:0046872">
    <property type="term" value="F:metal ion binding"/>
    <property type="evidence" value="ECO:0007669"/>
    <property type="project" value="UniProtKB-KW"/>
</dbReference>
<dbReference type="EMBL" id="RSUV01000009">
    <property type="protein sequence ID" value="MIV44543.1"/>
    <property type="molecule type" value="Genomic_DNA"/>
</dbReference>
<dbReference type="Proteomes" id="UP000866740">
    <property type="component" value="Unassembled WGS sequence"/>
</dbReference>
<reference evidence="9" key="3">
    <citation type="submission" date="2018-08" db="EMBL/GenBank/DDBJ databases">
        <authorList>
            <consortium name="GenomeTrakr network: Whole genome sequencing for foodborne pathogen traceback"/>
        </authorList>
    </citation>
    <scope>NUCLEOTIDE SEQUENCE [LARGE SCALE GENOMIC DNA]</scope>
    <source>
        <strain evidence="12">CFSAN048114</strain>
        <strain evidence="11">FLUFL-1338</strain>
        <strain evidence="9">FLUFL-367</strain>
    </source>
</reference>
<evidence type="ECO:0000313" key="10">
    <source>
        <dbReference type="EMBL" id="MGD31701.1"/>
    </source>
</evidence>
<evidence type="ECO:0000313" key="12">
    <source>
        <dbReference type="EMBL" id="MIV44543.1"/>
    </source>
</evidence>
<keyword evidence="3" id="KW-1005">Bacterial flagellum biogenesis</keyword>
<keyword evidence="9" id="KW-0282">Flagellum</keyword>
<gene>
    <name evidence="14" type="primary">flhC_1</name>
    <name evidence="9" type="synonym">flhC</name>
    <name evidence="12" type="ORF">A7E06_13630</name>
    <name evidence="13" type="ORF">A7S51_17460</name>
    <name evidence="10" type="ORF">EE393_22765</name>
    <name evidence="11" type="ORF">KO51_26805</name>
    <name evidence="14" type="ORF">NCTC6385_00955</name>
    <name evidence="9" type="ORF">NL99_25960</name>
</gene>
<dbReference type="GO" id="GO:0003677">
    <property type="term" value="F:DNA binding"/>
    <property type="evidence" value="ECO:0007669"/>
    <property type="project" value="UniProtKB-KW"/>
</dbReference>
<keyword evidence="1" id="KW-0963">Cytoplasm</keyword>
<sequence length="171" mass="19404">MASESILQELEDTKLAIELISLGARMQLLENSVRLSRGKMTRLYRELRGASPPKGMLPFSADWFMNWEHNVHSSLFCNIFDSIKKQSPGESSIKILILAYRVYLKYAGNTEILSLTRAWILRRFVDSGMLDYTPCCKCGGKFITHAGEPIHGYQCVMCHPPSRAIKKTAME</sequence>
<dbReference type="Proteomes" id="UP000885336">
    <property type="component" value="Unassembled WGS sequence"/>
</dbReference>
<name>A0A1S0ZV53_SALER</name>
<keyword evidence="7" id="KW-0010">Activator</keyword>
<keyword evidence="8" id="KW-0804">Transcription</keyword>
<dbReference type="GO" id="GO:0044781">
    <property type="term" value="P:bacterial-type flagellum organization"/>
    <property type="evidence" value="ECO:0007669"/>
    <property type="project" value="UniProtKB-KW"/>
</dbReference>
<dbReference type="PIRSF" id="PIRSF003159">
    <property type="entry name" value="FlhC"/>
    <property type="match status" value="1"/>
</dbReference>
<keyword evidence="4" id="KW-0862">Zinc</keyword>
<dbReference type="Proteomes" id="UP000839530">
    <property type="component" value="Unassembled WGS sequence"/>
</dbReference>
<evidence type="ECO:0000313" key="15">
    <source>
        <dbReference type="Proteomes" id="UP000254463"/>
    </source>
</evidence>
<reference evidence="10" key="4">
    <citation type="submission" date="2018-11" db="EMBL/GenBank/DDBJ databases">
        <authorList>
            <consortium name="PulseNet: The National Subtyping Network for Foodborne Disease Surveillance"/>
            <person name="Tarr C.L."/>
            <person name="Trees E."/>
            <person name="Katz L.S."/>
            <person name="Carleton-Romer H.A."/>
            <person name="Stroika S."/>
            <person name="Kucerova Z."/>
            <person name="Roache K.F."/>
            <person name="Sabol A.L."/>
            <person name="Besser J."/>
            <person name="Gerner-Smidt P."/>
        </authorList>
    </citation>
    <scope>NUCLEOTIDE SEQUENCE [LARGE SCALE GENOMIC DNA]</scope>
    <source>
        <strain evidence="10">PNUSAS058450</strain>
    </source>
</reference>
<evidence type="ECO:0000313" key="9">
    <source>
        <dbReference type="EMBL" id="EAA8668309.1"/>
    </source>
</evidence>
<evidence type="ECO:0000256" key="7">
    <source>
        <dbReference type="ARBA" id="ARBA00023159"/>
    </source>
</evidence>
<evidence type="ECO:0000256" key="4">
    <source>
        <dbReference type="ARBA" id="ARBA00022833"/>
    </source>
</evidence>
<protein>
    <submittedName>
        <fullName evidence="14">Flagellar transcriptional activator</fullName>
    </submittedName>
    <submittedName>
        <fullName evidence="9 13">Transcriptional regulator FlhC</fullName>
    </submittedName>
</protein>
<dbReference type="Pfam" id="PF05280">
    <property type="entry name" value="FlhC"/>
    <property type="match status" value="1"/>
</dbReference>
<evidence type="ECO:0000256" key="8">
    <source>
        <dbReference type="ARBA" id="ARBA00023163"/>
    </source>
</evidence>
<evidence type="ECO:0000256" key="5">
    <source>
        <dbReference type="ARBA" id="ARBA00023015"/>
    </source>
</evidence>
<dbReference type="EMBL" id="MLTE01000012">
    <property type="protein sequence ID" value="OHJ50550.1"/>
    <property type="molecule type" value="Genomic_DNA"/>
</dbReference>
<keyword evidence="6" id="KW-0238">DNA-binding</keyword>
<dbReference type="EMBL" id="RSMR01000056">
    <property type="protein sequence ID" value="MIK94981.1"/>
    <property type="molecule type" value="Genomic_DNA"/>
</dbReference>
<evidence type="ECO:0000256" key="2">
    <source>
        <dbReference type="ARBA" id="ARBA00022723"/>
    </source>
</evidence>
<dbReference type="Proteomes" id="UP000885283">
    <property type="component" value="Unassembled WGS sequence"/>
</dbReference>
<dbReference type="AlphaFoldDB" id="A0A1S0ZV53"/>
<organism evidence="13">
    <name type="scientific">Salmonella enterica</name>
    <name type="common">Salmonella choleraesuis</name>
    <dbReference type="NCBI Taxonomy" id="28901"/>
    <lineage>
        <taxon>Bacteria</taxon>
        <taxon>Pseudomonadati</taxon>
        <taxon>Pseudomonadota</taxon>
        <taxon>Gammaproteobacteria</taxon>
        <taxon>Enterobacterales</taxon>
        <taxon>Enterobacteriaceae</taxon>
        <taxon>Salmonella</taxon>
    </lineage>
</organism>
<evidence type="ECO:0000256" key="6">
    <source>
        <dbReference type="ARBA" id="ARBA00023125"/>
    </source>
</evidence>
<dbReference type="NCBIfam" id="NF009365">
    <property type="entry name" value="PRK12722.1"/>
    <property type="match status" value="1"/>
</dbReference>